<gene>
    <name evidence="1" type="ORF">IPJ48_18160</name>
</gene>
<protein>
    <submittedName>
        <fullName evidence="1">Uncharacterized protein</fullName>
    </submittedName>
</protein>
<dbReference type="EMBL" id="JADJNC010000054">
    <property type="protein sequence ID" value="MBK7424841.1"/>
    <property type="molecule type" value="Genomic_DNA"/>
</dbReference>
<reference evidence="1" key="1">
    <citation type="submission" date="2020-10" db="EMBL/GenBank/DDBJ databases">
        <title>Connecting structure to function with the recovery of over 1000 high-quality activated sludge metagenome-assembled genomes encoding full-length rRNA genes using long-read sequencing.</title>
        <authorList>
            <person name="Singleton C.M."/>
            <person name="Petriglieri F."/>
            <person name="Kristensen J.M."/>
            <person name="Kirkegaard R.H."/>
            <person name="Michaelsen T.Y."/>
            <person name="Andersen M.H."/>
            <person name="Karst S.M."/>
            <person name="Dueholm M.S."/>
            <person name="Nielsen P.H."/>
            <person name="Albertsen M."/>
        </authorList>
    </citation>
    <scope>NUCLEOTIDE SEQUENCE</scope>
    <source>
        <strain evidence="1">EsbW_18-Q3-R4-48_MAXAC.044</strain>
    </source>
</reference>
<accession>A0A9D7FN42</accession>
<dbReference type="AlphaFoldDB" id="A0A9D7FN42"/>
<sequence>MKGFTHRQFLVLQDDIELVPEHPERVPTFAQAEVFTVTNAWLEPHRQWIQNWQQINPYIVANGRFVTPQMLDIVAQLFDIPMALFDAEHALQRRMEKQLARTAIFMLLHQGRLTSDDLSKQALSGATIFLLAPSVQKKRVVKRLIPPIYKTFPLGPPLTPTRCKDSEGQIY</sequence>
<comment type="caution">
    <text evidence="1">The sequence shown here is derived from an EMBL/GenBank/DDBJ whole genome shotgun (WGS) entry which is preliminary data.</text>
</comment>
<dbReference type="Proteomes" id="UP000886602">
    <property type="component" value="Unassembled WGS sequence"/>
</dbReference>
<proteinExistence type="predicted"/>
<name>A0A9D7FN42_9RHOO</name>
<evidence type="ECO:0000313" key="1">
    <source>
        <dbReference type="EMBL" id="MBK7424841.1"/>
    </source>
</evidence>
<organism evidence="1 2">
    <name type="scientific">Candidatus Propionivibrio dominans</name>
    <dbReference type="NCBI Taxonomy" id="2954373"/>
    <lineage>
        <taxon>Bacteria</taxon>
        <taxon>Pseudomonadati</taxon>
        <taxon>Pseudomonadota</taxon>
        <taxon>Betaproteobacteria</taxon>
        <taxon>Rhodocyclales</taxon>
        <taxon>Rhodocyclaceae</taxon>
        <taxon>Propionivibrio</taxon>
    </lineage>
</organism>
<evidence type="ECO:0000313" key="2">
    <source>
        <dbReference type="Proteomes" id="UP000886602"/>
    </source>
</evidence>